<dbReference type="AlphaFoldDB" id="A0A5S9IKB5"/>
<dbReference type="EMBL" id="AP019860">
    <property type="protein sequence ID" value="BBM83448.1"/>
    <property type="molecule type" value="Genomic_DNA"/>
</dbReference>
<accession>A0A5S9IKB5</accession>
<proteinExistence type="predicted"/>
<reference evidence="1 2" key="1">
    <citation type="submission" date="2019-08" db="EMBL/GenBank/DDBJ databases">
        <title>Complete genome sequence of Candidatus Uab amorphum.</title>
        <authorList>
            <person name="Shiratori T."/>
            <person name="Suzuki S."/>
            <person name="Kakizawa Y."/>
            <person name="Ishida K."/>
        </authorList>
    </citation>
    <scope>NUCLEOTIDE SEQUENCE [LARGE SCALE GENOMIC DNA]</scope>
    <source>
        <strain evidence="1 2">SRT547</strain>
    </source>
</reference>
<dbReference type="Proteomes" id="UP000326354">
    <property type="component" value="Chromosome"/>
</dbReference>
<evidence type="ECO:0000313" key="1">
    <source>
        <dbReference type="EMBL" id="BBM83448.1"/>
    </source>
</evidence>
<dbReference type="KEGG" id="uam:UABAM_01800"/>
<gene>
    <name evidence="1" type="ORF">UABAM_01800</name>
</gene>
<sequence>MILFHGTLEENIKNIKKNGLLSHTLDQWIVEVTNKKVCCVSNQPTSGEGGNASFFAYGNAQVKNQNGYLVVIEMEQRDFAQKLITIFDNKILDDYVRYHFFVREEFRAIGYDLFQAMKEHSRKDHLLRRLDSYFAEMDTSEVSYNQDQKHYYRKLYKGNRKNYRICDIIISDEFFDFIQLIGKWKPFYRFLELHFSNINEETYRSFVEKNNHVDNKTYWTNFYTFFPVEATQAKENYFKNWFSPQWLEARQQREVSDNCQILLSDIEASFLKGFIHITTPSGFAGKFRSCRSKSGFAKEVWKEVHRLK</sequence>
<evidence type="ECO:0000313" key="2">
    <source>
        <dbReference type="Proteomes" id="UP000326354"/>
    </source>
</evidence>
<protein>
    <submittedName>
        <fullName evidence="1">Uncharacterized protein</fullName>
    </submittedName>
</protein>
<organism evidence="1 2">
    <name type="scientific">Uabimicrobium amorphum</name>
    <dbReference type="NCBI Taxonomy" id="2596890"/>
    <lineage>
        <taxon>Bacteria</taxon>
        <taxon>Pseudomonadati</taxon>
        <taxon>Planctomycetota</taxon>
        <taxon>Candidatus Uabimicrobiia</taxon>
        <taxon>Candidatus Uabimicrobiales</taxon>
        <taxon>Candidatus Uabimicrobiaceae</taxon>
        <taxon>Candidatus Uabimicrobium</taxon>
    </lineage>
</organism>
<name>A0A5S9IKB5_UABAM</name>
<keyword evidence="2" id="KW-1185">Reference proteome</keyword>